<dbReference type="RefSeq" id="WP_142912324.1">
    <property type="nucleotide sequence ID" value="NZ_JAPZLW010000024.1"/>
</dbReference>
<feature type="region of interest" description="Disordered" evidence="1">
    <location>
        <begin position="1"/>
        <end position="47"/>
    </location>
</feature>
<feature type="compositionally biased region" description="Basic and acidic residues" evidence="1">
    <location>
        <begin position="30"/>
        <end position="46"/>
    </location>
</feature>
<proteinExistence type="predicted"/>
<organism evidence="2 3">
    <name type="scientific">Agrobacterium salinitolerans</name>
    <dbReference type="NCBI Taxonomy" id="1183413"/>
    <lineage>
        <taxon>Bacteria</taxon>
        <taxon>Pseudomonadati</taxon>
        <taxon>Pseudomonadota</taxon>
        <taxon>Alphaproteobacteria</taxon>
        <taxon>Hyphomicrobiales</taxon>
        <taxon>Rhizobiaceae</taxon>
        <taxon>Rhizobium/Agrobacterium group</taxon>
        <taxon>Agrobacterium</taxon>
    </lineage>
</organism>
<accession>A0ABY3BSZ7</accession>
<gene>
    <name evidence="2" type="ORF">EXN23_07660</name>
</gene>
<dbReference type="EMBL" id="SGNZ01000003">
    <property type="protein sequence ID" value="TRA94927.1"/>
    <property type="molecule type" value="Genomic_DNA"/>
</dbReference>
<keyword evidence="3" id="KW-1185">Reference proteome</keyword>
<name>A0ABY3BSZ7_9HYPH</name>
<evidence type="ECO:0000256" key="1">
    <source>
        <dbReference type="SAM" id="MobiDB-lite"/>
    </source>
</evidence>
<comment type="caution">
    <text evidence="2">The sequence shown here is derived from an EMBL/GenBank/DDBJ whole genome shotgun (WGS) entry which is preliminary data.</text>
</comment>
<protein>
    <submittedName>
        <fullName evidence="2">Uncharacterized protein</fullName>
    </submittedName>
</protein>
<evidence type="ECO:0000313" key="3">
    <source>
        <dbReference type="Proteomes" id="UP000319481"/>
    </source>
</evidence>
<reference evidence="2 3" key="1">
    <citation type="journal article" date="2019" name="Appl. Microbiol. Biotechnol.">
        <title>Differential efficiency of wild type rhizogenic strains for rol gene transformation of plants.</title>
        <authorList>
            <person name="Desmet S."/>
            <person name="De Keyser E."/>
            <person name="Van Vaerenbergh J."/>
            <person name="Baeyen S."/>
            <person name="Van Huylenbroeck J."/>
            <person name="Geelen D."/>
            <person name="Dhooghe E."/>
        </authorList>
    </citation>
    <scope>NUCLEOTIDE SEQUENCE [LARGE SCALE GENOMIC DNA]</scope>
    <source>
        <strain evidence="2 3">GBBC3283</strain>
    </source>
</reference>
<dbReference type="Proteomes" id="UP000319481">
    <property type="component" value="Unassembled WGS sequence"/>
</dbReference>
<sequence length="76" mass="8603">MKFSKFSNPASPPSDGGRFHASASDDESDHEVAEKADRQAGEEKNEQGFFHVSGSFHLLRSIEPVFLKTQRCWRHL</sequence>
<evidence type="ECO:0000313" key="2">
    <source>
        <dbReference type="EMBL" id="TRA94927.1"/>
    </source>
</evidence>